<reference evidence="1 2" key="1">
    <citation type="submission" date="2019-08" db="EMBL/GenBank/DDBJ databases">
        <authorList>
            <person name="Birge L.R."/>
            <person name="Bivans L.D."/>
            <person name="Blakestad S.M."/>
            <person name="Chesley E.K."/>
            <person name="Frank J.E."/>
            <person name="Hoagland S."/>
            <person name="Hultquist J."/>
            <person name="Lee N.R."/>
            <person name="Pena P.B."/>
            <person name="Ramsey E.P."/>
            <person name="Chia C."/>
            <person name="Gurney S.M.R."/>
            <person name="Garlena R.A."/>
            <person name="Russell D.A."/>
            <person name="Pope W.H."/>
            <person name="Jacobs-Sera D."/>
            <person name="Hatfull G.F."/>
        </authorList>
    </citation>
    <scope>NUCLEOTIDE SEQUENCE [LARGE SCALE GENOMIC DNA]</scope>
</reference>
<dbReference type="GeneID" id="80559275"/>
<sequence>MFGVAEYPSHPPALKSMIRLLESGGFTPVGEDVPKVRPNLFYRVELVGGTEHRTGAMSFPVFAFQVYAMDTGMAETQSGYLLAFLKSKQFTALEHVQYRGWSTVALPAPFPDPRVADRRRWQLSGEFGLSKR</sequence>
<gene>
    <name evidence="1" type="primary">12</name>
    <name evidence="1" type="ORF">SEA_GIBBOUS_12</name>
</gene>
<organism evidence="1 2">
    <name type="scientific">Gordonia phage Gibbous</name>
    <dbReference type="NCBI Taxonomy" id="2652405"/>
    <lineage>
        <taxon>Viruses</taxon>
        <taxon>Duplodnaviria</taxon>
        <taxon>Heunggongvirae</taxon>
        <taxon>Uroviricota</taxon>
        <taxon>Caudoviricetes</taxon>
        <taxon>Aziravirus</taxon>
        <taxon>Aziravirus gibbous</taxon>
    </lineage>
</organism>
<proteinExistence type="predicted"/>
<protein>
    <submittedName>
        <fullName evidence="1">Tail terminator</fullName>
    </submittedName>
</protein>
<accession>A0A5J6T3U2</accession>
<name>A0A5J6T3U2_9CAUD</name>
<dbReference type="KEGG" id="vg:80559275"/>
<dbReference type="Proteomes" id="UP000326272">
    <property type="component" value="Segment"/>
</dbReference>
<keyword evidence="2" id="KW-1185">Reference proteome</keyword>
<evidence type="ECO:0000313" key="1">
    <source>
        <dbReference type="EMBL" id="QFG05089.1"/>
    </source>
</evidence>
<evidence type="ECO:0000313" key="2">
    <source>
        <dbReference type="Proteomes" id="UP000326272"/>
    </source>
</evidence>
<dbReference type="RefSeq" id="YP_010842482.1">
    <property type="nucleotide sequence ID" value="NC_079141.1"/>
</dbReference>
<dbReference type="EMBL" id="MN310549">
    <property type="protein sequence ID" value="QFG05089.1"/>
    <property type="molecule type" value="Genomic_DNA"/>
</dbReference>